<reference evidence="6" key="1">
    <citation type="journal article" date="2005" name="Exp. Parasitol.">
        <title>The diversity of Rab GTPases in Entamoeba histolytica.</title>
        <authorList>
            <person name="Saito-Nakano Y."/>
            <person name="Loftus B.J."/>
            <person name="Hall N."/>
            <person name="Nozaki T."/>
        </authorList>
    </citation>
    <scope>NUCLEOTIDE SEQUENCE</scope>
</reference>
<organism evidence="6">
    <name type="scientific">Entamoeba histolytica</name>
    <dbReference type="NCBI Taxonomy" id="5759"/>
    <lineage>
        <taxon>Eukaryota</taxon>
        <taxon>Amoebozoa</taxon>
        <taxon>Evosea</taxon>
        <taxon>Archamoebae</taxon>
        <taxon>Mastigamoebida</taxon>
        <taxon>Entamoebidae</taxon>
        <taxon>Entamoeba</taxon>
    </lineage>
</organism>
<dbReference type="GO" id="GO:0003924">
    <property type="term" value="F:GTPase activity"/>
    <property type="evidence" value="ECO:0007669"/>
    <property type="project" value="InterPro"/>
</dbReference>
<dbReference type="VEuPathDB" id="AmoebaDB:EHI5A_071260"/>
<dbReference type="Pfam" id="PF00071">
    <property type="entry name" value="Ras"/>
    <property type="match status" value="1"/>
</dbReference>
<dbReference type="FunFam" id="3.40.50.300:FF:001447">
    <property type="entry name" value="Ras-related protein Rab-1B"/>
    <property type="match status" value="1"/>
</dbReference>
<gene>
    <name evidence="6" type="primary">EhRab1B</name>
</gene>
<feature type="non-terminal residue" evidence="6">
    <location>
        <position position="1"/>
    </location>
</feature>
<proteinExistence type="inferred from homology"/>
<dbReference type="Gene3D" id="3.40.50.300">
    <property type="entry name" value="P-loop containing nucleotide triphosphate hydrolases"/>
    <property type="match status" value="1"/>
</dbReference>
<evidence type="ECO:0000256" key="2">
    <source>
        <dbReference type="ARBA" id="ARBA00010142"/>
    </source>
</evidence>
<dbReference type="AlphaFoldDB" id="Q5NT45"/>
<comment type="similarity">
    <text evidence="1">Belongs to the small GTPase superfamily. Rab family.</text>
</comment>
<dbReference type="VEuPathDB" id="AmoebaDB:EHI7A_076470"/>
<name>Q5NT45_ENTHI</name>
<evidence type="ECO:0000256" key="3">
    <source>
        <dbReference type="ARBA" id="ARBA00022741"/>
    </source>
</evidence>
<dbReference type="VEuPathDB" id="AmoebaDB:EHI_146510"/>
<dbReference type="PROSITE" id="PS51419">
    <property type="entry name" value="RAB"/>
    <property type="match status" value="1"/>
</dbReference>
<evidence type="ECO:0000256" key="1">
    <source>
        <dbReference type="ARBA" id="ARBA00006270"/>
    </source>
</evidence>
<dbReference type="EMBL" id="AB197055">
    <property type="protein sequence ID" value="BAD82819.1"/>
    <property type="molecule type" value="Genomic_DNA"/>
</dbReference>
<dbReference type="NCBIfam" id="TIGR00231">
    <property type="entry name" value="small_GTP"/>
    <property type="match status" value="1"/>
</dbReference>
<dbReference type="GO" id="GO:0005525">
    <property type="term" value="F:GTP binding"/>
    <property type="evidence" value="ECO:0007669"/>
    <property type="project" value="UniProtKB-KW"/>
</dbReference>
<dbReference type="VEuPathDB" id="AmoebaDB:EHI8A_053580"/>
<dbReference type="InterPro" id="IPR001806">
    <property type="entry name" value="Small_GTPase"/>
</dbReference>
<keyword evidence="4" id="KW-0342">GTP-binding</keyword>
<dbReference type="InterPro" id="IPR005225">
    <property type="entry name" value="Small_GTP-bd"/>
</dbReference>
<protein>
    <submittedName>
        <fullName evidence="6">Small GTPase EhRab1B</fullName>
    </submittedName>
</protein>
<dbReference type="SMART" id="SM00175">
    <property type="entry name" value="RAB"/>
    <property type="match status" value="1"/>
</dbReference>
<dbReference type="VEuPathDB" id="AmoebaDB:KM1_103690"/>
<evidence type="ECO:0000256" key="5">
    <source>
        <dbReference type="ARBA" id="ARBA00023288"/>
    </source>
</evidence>
<dbReference type="InterPro" id="IPR050305">
    <property type="entry name" value="Small_GTPase_Rab"/>
</dbReference>
<dbReference type="InterPro" id="IPR027417">
    <property type="entry name" value="P-loop_NTPase"/>
</dbReference>
<dbReference type="PANTHER" id="PTHR47980">
    <property type="entry name" value="LD44762P"/>
    <property type="match status" value="1"/>
</dbReference>
<keyword evidence="3" id="KW-0547">Nucleotide-binding</keyword>
<keyword evidence="5" id="KW-0449">Lipoprotein</keyword>
<sequence>MIGDSGVGKSCLLLRFSDDVFSDTYITTIGVDFKIKTLKINGRDIKLQILDKNGLEQSPLHITEGLMVLLFVVYDVTDVQSFNHIRQWLNEIEGNASPNVVKMLIGNKADKDATKAVSTEQAAEFAKQEGMKFFETSAKQSINVEAAFLELAQDIKNQMKETPRVTPDNVAIKPEVQQEPQPGCC</sequence>
<dbReference type="SMART" id="SM00173">
    <property type="entry name" value="RAS"/>
    <property type="match status" value="1"/>
</dbReference>
<accession>Q5NT45</accession>
<dbReference type="PROSITE" id="PS51421">
    <property type="entry name" value="RAS"/>
    <property type="match status" value="1"/>
</dbReference>
<dbReference type="PRINTS" id="PR00449">
    <property type="entry name" value="RASTRNSFRMNG"/>
</dbReference>
<dbReference type="SMART" id="SM00174">
    <property type="entry name" value="RHO"/>
    <property type="match status" value="1"/>
</dbReference>
<evidence type="ECO:0000313" key="6">
    <source>
        <dbReference type="EMBL" id="BAD82819.1"/>
    </source>
</evidence>
<comment type="similarity">
    <text evidence="2">Belongs to the small GTPase superfamily. Rho family.</text>
</comment>
<evidence type="ECO:0000256" key="4">
    <source>
        <dbReference type="ARBA" id="ARBA00023134"/>
    </source>
</evidence>
<dbReference type="SUPFAM" id="SSF52540">
    <property type="entry name" value="P-loop containing nucleoside triphosphate hydrolases"/>
    <property type="match status" value="1"/>
</dbReference>